<name>A0A382UWW8_9ZZZZ</name>
<dbReference type="GO" id="GO:0008721">
    <property type="term" value="F:D-serine ammonia-lyase activity"/>
    <property type="evidence" value="ECO:0007669"/>
    <property type="project" value="TreeGrafter"/>
</dbReference>
<dbReference type="EMBL" id="UINC01147077">
    <property type="protein sequence ID" value="SVD38188.1"/>
    <property type="molecule type" value="Genomic_DNA"/>
</dbReference>
<dbReference type="InterPro" id="IPR051466">
    <property type="entry name" value="D-amino_acid_metab_enzyme"/>
</dbReference>
<dbReference type="PANTHER" id="PTHR28004:SF2">
    <property type="entry name" value="D-SERINE DEHYDRATASE"/>
    <property type="match status" value="1"/>
</dbReference>
<dbReference type="PANTHER" id="PTHR28004">
    <property type="entry name" value="ZGC:162816-RELATED"/>
    <property type="match status" value="1"/>
</dbReference>
<accession>A0A382UWW8</accession>
<dbReference type="SUPFAM" id="SSF51419">
    <property type="entry name" value="PLP-binding barrel"/>
    <property type="match status" value="1"/>
</dbReference>
<dbReference type="GO" id="GO:0036088">
    <property type="term" value="P:D-serine catabolic process"/>
    <property type="evidence" value="ECO:0007669"/>
    <property type="project" value="TreeGrafter"/>
</dbReference>
<dbReference type="Pfam" id="PF01168">
    <property type="entry name" value="Ala_racemase_N"/>
    <property type="match status" value="1"/>
</dbReference>
<feature type="domain" description="Alanine racemase N-terminal" evidence="1">
    <location>
        <begin position="23"/>
        <end position="148"/>
    </location>
</feature>
<sequence length="149" mass="15664">MERPIFKNIGTAAEDLDPSSLVVDIGALEANIATMHSYFEALDVKLRPHVDSHLCPAIAHMQLGASGTVAGIGTTTLGQAETFVQAGFTDVFVTNVVVSPQKIARLCALSRQAKMTIAVDNQTNVNDLSASAVQKGVTLNVAIDVDTSL</sequence>
<protein>
    <recommendedName>
        <fullName evidence="1">Alanine racemase N-terminal domain-containing protein</fullName>
    </recommendedName>
</protein>
<feature type="non-terminal residue" evidence="2">
    <location>
        <position position="149"/>
    </location>
</feature>
<dbReference type="Gene3D" id="3.20.20.10">
    <property type="entry name" value="Alanine racemase"/>
    <property type="match status" value="1"/>
</dbReference>
<reference evidence="2" key="1">
    <citation type="submission" date="2018-05" db="EMBL/GenBank/DDBJ databases">
        <authorList>
            <person name="Lanie J.A."/>
            <person name="Ng W.-L."/>
            <person name="Kazmierczak K.M."/>
            <person name="Andrzejewski T.M."/>
            <person name="Davidsen T.M."/>
            <person name="Wayne K.J."/>
            <person name="Tettelin H."/>
            <person name="Glass J.I."/>
            <person name="Rusch D."/>
            <person name="Podicherti R."/>
            <person name="Tsui H.-C.T."/>
            <person name="Winkler M.E."/>
        </authorList>
    </citation>
    <scope>NUCLEOTIDE SEQUENCE</scope>
</reference>
<dbReference type="InterPro" id="IPR001608">
    <property type="entry name" value="Ala_racemase_N"/>
</dbReference>
<evidence type="ECO:0000259" key="1">
    <source>
        <dbReference type="Pfam" id="PF01168"/>
    </source>
</evidence>
<organism evidence="2">
    <name type="scientific">marine metagenome</name>
    <dbReference type="NCBI Taxonomy" id="408172"/>
    <lineage>
        <taxon>unclassified sequences</taxon>
        <taxon>metagenomes</taxon>
        <taxon>ecological metagenomes</taxon>
    </lineage>
</organism>
<dbReference type="AlphaFoldDB" id="A0A382UWW8"/>
<proteinExistence type="predicted"/>
<evidence type="ECO:0000313" key="2">
    <source>
        <dbReference type="EMBL" id="SVD38188.1"/>
    </source>
</evidence>
<dbReference type="InterPro" id="IPR029066">
    <property type="entry name" value="PLP-binding_barrel"/>
</dbReference>
<gene>
    <name evidence="2" type="ORF">METZ01_LOCUS391042</name>
</gene>